<evidence type="ECO:0000256" key="2">
    <source>
        <dbReference type="ARBA" id="ARBA00022649"/>
    </source>
</evidence>
<comment type="cofactor">
    <cofactor evidence="1">
        <name>Mg(2+)</name>
        <dbReference type="ChEBI" id="CHEBI:18420"/>
    </cofactor>
</comment>
<dbReference type="InterPro" id="IPR029060">
    <property type="entry name" value="PIN-like_dom_sf"/>
</dbReference>
<comment type="caution">
    <text evidence="9">The sequence shown here is derived from an EMBL/GenBank/DDBJ whole genome shotgun (WGS) entry which is preliminary data.</text>
</comment>
<evidence type="ECO:0000256" key="4">
    <source>
        <dbReference type="ARBA" id="ARBA00022723"/>
    </source>
</evidence>
<dbReference type="Gene3D" id="3.40.50.1010">
    <property type="entry name" value="5'-nuclease"/>
    <property type="match status" value="1"/>
</dbReference>
<protein>
    <submittedName>
        <fullName evidence="9">Type II toxin-antitoxin system VapC family toxin</fullName>
    </submittedName>
</protein>
<dbReference type="SUPFAM" id="SSF88723">
    <property type="entry name" value="PIN domain-like"/>
    <property type="match status" value="1"/>
</dbReference>
<name>A0ABP9JTZ7_9NOCA</name>
<evidence type="ECO:0000256" key="7">
    <source>
        <dbReference type="ARBA" id="ARBA00038093"/>
    </source>
</evidence>
<evidence type="ECO:0000256" key="3">
    <source>
        <dbReference type="ARBA" id="ARBA00022722"/>
    </source>
</evidence>
<keyword evidence="10" id="KW-1185">Reference proteome</keyword>
<reference evidence="10" key="1">
    <citation type="journal article" date="2019" name="Int. J. Syst. Evol. Microbiol.">
        <title>The Global Catalogue of Microorganisms (GCM) 10K type strain sequencing project: providing services to taxonomists for standard genome sequencing and annotation.</title>
        <authorList>
            <consortium name="The Broad Institute Genomics Platform"/>
            <consortium name="The Broad Institute Genome Sequencing Center for Infectious Disease"/>
            <person name="Wu L."/>
            <person name="Ma J."/>
        </authorList>
    </citation>
    <scope>NUCLEOTIDE SEQUENCE [LARGE SCALE GENOMIC DNA]</scope>
    <source>
        <strain evidence="10">JCM 18298</strain>
    </source>
</reference>
<evidence type="ECO:0000313" key="9">
    <source>
        <dbReference type="EMBL" id="GAA5044675.1"/>
    </source>
</evidence>
<dbReference type="PANTHER" id="PTHR33653">
    <property type="entry name" value="RIBONUCLEASE VAPC2"/>
    <property type="match status" value="1"/>
</dbReference>
<evidence type="ECO:0000313" key="10">
    <source>
        <dbReference type="Proteomes" id="UP001500603"/>
    </source>
</evidence>
<evidence type="ECO:0000256" key="5">
    <source>
        <dbReference type="ARBA" id="ARBA00022801"/>
    </source>
</evidence>
<proteinExistence type="inferred from homology"/>
<evidence type="ECO:0000256" key="6">
    <source>
        <dbReference type="ARBA" id="ARBA00022842"/>
    </source>
</evidence>
<gene>
    <name evidence="9" type="ORF">GCM10023318_07760</name>
</gene>
<dbReference type="InterPro" id="IPR050556">
    <property type="entry name" value="Type_II_TA_system_RNase"/>
</dbReference>
<evidence type="ECO:0000256" key="1">
    <source>
        <dbReference type="ARBA" id="ARBA00001946"/>
    </source>
</evidence>
<dbReference type="Pfam" id="PF01850">
    <property type="entry name" value="PIN"/>
    <property type="match status" value="1"/>
</dbReference>
<feature type="domain" description="PIN" evidence="8">
    <location>
        <begin position="14"/>
        <end position="127"/>
    </location>
</feature>
<dbReference type="EMBL" id="BAABJM010000001">
    <property type="protein sequence ID" value="GAA5044675.1"/>
    <property type="molecule type" value="Genomic_DNA"/>
</dbReference>
<sequence length="145" mass="16035">MASSPTPINGLATLLDACVLLDVMTQDKKWAKSSGEKISEALDRGRVVINPIVYAEVSVGYSSIEQLNDLLPADAYEREPLPFHAGFLAGKAFQRYRRNSGEKRSPMPDFYIGAHAAVTGYRLLTRDVARYRGYFPTVELVIPGQ</sequence>
<comment type="similarity">
    <text evidence="7">Belongs to the PINc/VapC protein family.</text>
</comment>
<dbReference type="Proteomes" id="UP001500603">
    <property type="component" value="Unassembled WGS sequence"/>
</dbReference>
<dbReference type="PANTHER" id="PTHR33653:SF1">
    <property type="entry name" value="RIBONUCLEASE VAPC2"/>
    <property type="match status" value="1"/>
</dbReference>
<keyword evidence="5" id="KW-0378">Hydrolase</keyword>
<dbReference type="RefSeq" id="WP_345493599.1">
    <property type="nucleotide sequence ID" value="NZ_BAABJM010000001.1"/>
</dbReference>
<dbReference type="InterPro" id="IPR002716">
    <property type="entry name" value="PIN_dom"/>
</dbReference>
<keyword evidence="6" id="KW-0460">Magnesium</keyword>
<organism evidence="9 10">
    <name type="scientific">Nocardia callitridis</name>
    <dbReference type="NCBI Taxonomy" id="648753"/>
    <lineage>
        <taxon>Bacteria</taxon>
        <taxon>Bacillati</taxon>
        <taxon>Actinomycetota</taxon>
        <taxon>Actinomycetes</taxon>
        <taxon>Mycobacteriales</taxon>
        <taxon>Nocardiaceae</taxon>
        <taxon>Nocardia</taxon>
    </lineage>
</organism>
<keyword evidence="3" id="KW-0540">Nuclease</keyword>
<keyword evidence="2" id="KW-1277">Toxin-antitoxin system</keyword>
<keyword evidence="4" id="KW-0479">Metal-binding</keyword>
<accession>A0ABP9JTZ7</accession>
<evidence type="ECO:0000259" key="8">
    <source>
        <dbReference type="Pfam" id="PF01850"/>
    </source>
</evidence>